<keyword evidence="2" id="KW-1185">Reference proteome</keyword>
<sequence length="182" mass="21005">MLTDQHHPFKVRSADVEMTDDEYQELAELDRIRSSNPVLDAWLQNQEQAFPIWAQQHDGDWDFSPDSLERLEDFVRSRYVSSDQAWEERGSDFLQTAAWYVGEVHHRTCGTQWQYHPDSATADRAMSPFVTVPFDRLFDFEDEDGIESDARPLYTPVNRLCGILDADGGSLITDIDIHTPPQ</sequence>
<dbReference type="RefSeq" id="WP_351081493.1">
    <property type="nucleotide sequence ID" value="NZ_JBEOZG010000013.1"/>
</dbReference>
<dbReference type="EMBL" id="JBIAWJ010000038">
    <property type="protein sequence ID" value="MFF4527467.1"/>
    <property type="molecule type" value="Genomic_DNA"/>
</dbReference>
<name>A0ABW6UVH5_9ACTN</name>
<gene>
    <name evidence="1" type="ORF">ACFY1D_39575</name>
</gene>
<dbReference type="Proteomes" id="UP001602058">
    <property type="component" value="Unassembled WGS sequence"/>
</dbReference>
<evidence type="ECO:0000313" key="2">
    <source>
        <dbReference type="Proteomes" id="UP001602058"/>
    </source>
</evidence>
<organism evidence="1 2">
    <name type="scientific">Streptomyces bluensis</name>
    <dbReference type="NCBI Taxonomy" id="33897"/>
    <lineage>
        <taxon>Bacteria</taxon>
        <taxon>Bacillati</taxon>
        <taxon>Actinomycetota</taxon>
        <taxon>Actinomycetes</taxon>
        <taxon>Kitasatosporales</taxon>
        <taxon>Streptomycetaceae</taxon>
        <taxon>Streptomyces</taxon>
    </lineage>
</organism>
<reference evidence="1 2" key="1">
    <citation type="submission" date="2024-10" db="EMBL/GenBank/DDBJ databases">
        <title>The Natural Products Discovery Center: Release of the First 8490 Sequenced Strains for Exploring Actinobacteria Biosynthetic Diversity.</title>
        <authorList>
            <person name="Kalkreuter E."/>
            <person name="Kautsar S.A."/>
            <person name="Yang D."/>
            <person name="Bader C.D."/>
            <person name="Teijaro C.N."/>
            <person name="Fluegel L."/>
            <person name="Davis C.M."/>
            <person name="Simpson J.R."/>
            <person name="Lauterbach L."/>
            <person name="Steele A.D."/>
            <person name="Gui C."/>
            <person name="Meng S."/>
            <person name="Li G."/>
            <person name="Viehrig K."/>
            <person name="Ye F."/>
            <person name="Su P."/>
            <person name="Kiefer A.F."/>
            <person name="Nichols A."/>
            <person name="Cepeda A.J."/>
            <person name="Yan W."/>
            <person name="Fan B."/>
            <person name="Jiang Y."/>
            <person name="Adhikari A."/>
            <person name="Zheng C.-J."/>
            <person name="Schuster L."/>
            <person name="Cowan T.M."/>
            <person name="Smanski M.J."/>
            <person name="Chevrette M.G."/>
            <person name="De Carvalho L.P.S."/>
            <person name="Shen B."/>
        </authorList>
    </citation>
    <scope>NUCLEOTIDE SEQUENCE [LARGE SCALE GENOMIC DNA]</scope>
    <source>
        <strain evidence="1 2">NPDC001390</strain>
    </source>
</reference>
<protein>
    <submittedName>
        <fullName evidence="1">Uncharacterized protein</fullName>
    </submittedName>
</protein>
<comment type="caution">
    <text evidence="1">The sequence shown here is derived from an EMBL/GenBank/DDBJ whole genome shotgun (WGS) entry which is preliminary data.</text>
</comment>
<evidence type="ECO:0000313" key="1">
    <source>
        <dbReference type="EMBL" id="MFF4527467.1"/>
    </source>
</evidence>
<accession>A0ABW6UVH5</accession>
<proteinExistence type="predicted"/>